<dbReference type="AlphaFoldDB" id="A0A5N3UP64"/>
<comment type="caution">
    <text evidence="2">The sequence shown here is derived from an EMBL/GenBank/DDBJ whole genome shotgun (WGS) entry which is preliminary data.</text>
</comment>
<dbReference type="Proteomes" id="UP000326062">
    <property type="component" value="Unassembled WGS sequence"/>
</dbReference>
<name>A0A5N3UP64_MUNRE</name>
<protein>
    <submittedName>
        <fullName evidence="2">Uncharacterized protein</fullName>
    </submittedName>
</protein>
<reference evidence="2 3" key="1">
    <citation type="submission" date="2019-06" db="EMBL/GenBank/DDBJ databases">
        <title>Discovery of a novel chromosome fission-fusion reversal in muntjac.</title>
        <authorList>
            <person name="Mudd A.B."/>
            <person name="Bredeson J.V."/>
            <person name="Baum R."/>
            <person name="Hockemeyer D."/>
            <person name="Rokhsar D.S."/>
        </authorList>
    </citation>
    <scope>NUCLEOTIDE SEQUENCE [LARGE SCALE GENOMIC DNA]</scope>
    <source>
        <strain evidence="2">UCam_UCB_Mr</strain>
        <tissue evidence="2">Fibroblast cell line</tissue>
    </source>
</reference>
<feature type="region of interest" description="Disordered" evidence="1">
    <location>
        <begin position="1"/>
        <end position="20"/>
    </location>
</feature>
<accession>A0A5N3UP64</accession>
<proteinExistence type="predicted"/>
<feature type="region of interest" description="Disordered" evidence="1">
    <location>
        <begin position="157"/>
        <end position="181"/>
    </location>
</feature>
<evidence type="ECO:0000313" key="3">
    <source>
        <dbReference type="Proteomes" id="UP000326062"/>
    </source>
</evidence>
<organism evidence="2 3">
    <name type="scientific">Muntiacus reevesi</name>
    <name type="common">Reeves' muntjac</name>
    <name type="synonym">Cervus reevesi</name>
    <dbReference type="NCBI Taxonomy" id="9886"/>
    <lineage>
        <taxon>Eukaryota</taxon>
        <taxon>Metazoa</taxon>
        <taxon>Chordata</taxon>
        <taxon>Craniata</taxon>
        <taxon>Vertebrata</taxon>
        <taxon>Euteleostomi</taxon>
        <taxon>Mammalia</taxon>
        <taxon>Eutheria</taxon>
        <taxon>Laurasiatheria</taxon>
        <taxon>Artiodactyla</taxon>
        <taxon>Ruminantia</taxon>
        <taxon>Pecora</taxon>
        <taxon>Cervidae</taxon>
        <taxon>Muntiacinae</taxon>
        <taxon>Muntiacus</taxon>
    </lineage>
</organism>
<keyword evidence="3" id="KW-1185">Reference proteome</keyword>
<feature type="non-terminal residue" evidence="2">
    <location>
        <position position="181"/>
    </location>
</feature>
<evidence type="ECO:0000256" key="1">
    <source>
        <dbReference type="SAM" id="MobiDB-lite"/>
    </source>
</evidence>
<evidence type="ECO:0000313" key="2">
    <source>
        <dbReference type="EMBL" id="KAB0338506.1"/>
    </source>
</evidence>
<dbReference type="EMBL" id="VCEB01008274">
    <property type="protein sequence ID" value="KAB0338506.1"/>
    <property type="molecule type" value="Genomic_DNA"/>
</dbReference>
<sequence>MVEVLHTLSPQDTQDLMPKNPALEDVSPKANLGIYQMFHHRNLNLRNDWECTWVYERQRGSLYGLKEMETVTQIANITGKRIERPESSWEKHPLQSSTFAKMCKCLRKDFHPFLKHTCSVKGNMENLGGNLVSIANIHSNNSEHRLRLNIHSSMSEHLQFNSERENSQSNQFEGSMTRGSF</sequence>
<gene>
    <name evidence="2" type="ORF">FD755_025235</name>
</gene>